<sequence>MTDTRKTTPVPAADPLVGTLVDGRYRVDSFLAAGGMASVYRAHDTRLGRDVALKVIHPHLALDPALAERFIREASAAAQLHHPGIVAIHDQGDIDGRGYFVMELVDGHNLRTELITEGALSLGDALDIVEAILTALAAAHRRGIVHRDIKPENVLLTPEREVKVADFGLAHAVSAATGTTTGTVMGTVAYLAPEVVSRGTSDAAADIYSTGILLYELLTGEVPYADEPPIRIAWHHVNDALPLPSDSQEWIPTEVDEFVAALTATDPAARLADGTAALAELRRLRRAIGTSLDHLRAPRVAESGPQVTTRMPTEVAPHALPSAPAAAASSRRPRTRSRRRILVAVLIVFLIAAAATIAWWFLAGPGARVAVPDVAGMSPAQAERRLSALDLETTRDVEYSDTVEAGDVTRTDPTSGTKVKKHARVRIYVSQGVHMVNVPKGLEGKNRDDVEAALAKVPLAIGDVSEEYSNDVAEGLLIRLSPEPGTSLAHDSRIDLVFSKGREPQKIPPLTGLARADAEKALADSKLGVSVVEAFSDTVEKGHVISQQPVAGAGGFTGDVVTITVSKGPEVVTVPNVRGMSMDEATSRLEALGLRVTTRKRLLGLDPNHVYDQSPSAGTSVKVGSTITLDYV</sequence>
<feature type="domain" description="PASTA" evidence="11">
    <location>
        <begin position="501"/>
        <end position="567"/>
    </location>
</feature>
<dbReference type="SUPFAM" id="SSF54184">
    <property type="entry name" value="Penicillin-binding protein 2x (pbp-2x), c-terminal domain"/>
    <property type="match status" value="1"/>
</dbReference>
<evidence type="ECO:0000256" key="3">
    <source>
        <dbReference type="ARBA" id="ARBA00022679"/>
    </source>
</evidence>
<dbReference type="Proteomes" id="UP000627538">
    <property type="component" value="Unassembled WGS sequence"/>
</dbReference>
<dbReference type="Pfam" id="PF00069">
    <property type="entry name" value="Pkinase"/>
    <property type="match status" value="1"/>
</dbReference>
<dbReference type="NCBIfam" id="NF033483">
    <property type="entry name" value="PknB_PASTA_kin"/>
    <property type="match status" value="1"/>
</dbReference>
<keyword evidence="9" id="KW-1133">Transmembrane helix</keyword>
<dbReference type="FunFam" id="3.30.200.20:FF:000035">
    <property type="entry name" value="Serine/threonine protein kinase Stk1"/>
    <property type="match status" value="1"/>
</dbReference>
<keyword evidence="13" id="KW-1185">Reference proteome</keyword>
<gene>
    <name evidence="12" type="primary">pknB</name>
    <name evidence="12" type="ORF">H8R10_01110</name>
</gene>
<feature type="domain" description="Protein kinase" evidence="10">
    <location>
        <begin position="25"/>
        <end position="284"/>
    </location>
</feature>
<evidence type="ECO:0000313" key="13">
    <source>
        <dbReference type="Proteomes" id="UP000627538"/>
    </source>
</evidence>
<keyword evidence="3" id="KW-0808">Transferase</keyword>
<protein>
    <recommendedName>
        <fullName evidence="1">non-specific serine/threonine protein kinase</fullName>
        <ecNumber evidence="1">2.7.11.1</ecNumber>
    </recommendedName>
</protein>
<dbReference type="GO" id="GO:0005524">
    <property type="term" value="F:ATP binding"/>
    <property type="evidence" value="ECO:0007669"/>
    <property type="project" value="UniProtKB-KW"/>
</dbReference>
<dbReference type="Pfam" id="PF03793">
    <property type="entry name" value="PASTA"/>
    <property type="match status" value="4"/>
</dbReference>
<evidence type="ECO:0000313" key="12">
    <source>
        <dbReference type="EMBL" id="MBD3688842.1"/>
    </source>
</evidence>
<dbReference type="AlphaFoldDB" id="A0A8I0GDF8"/>
<feature type="domain" description="PASTA" evidence="11">
    <location>
        <begin position="366"/>
        <end position="431"/>
    </location>
</feature>
<keyword evidence="5 12" id="KW-0418">Kinase</keyword>
<dbReference type="GO" id="GO:0004674">
    <property type="term" value="F:protein serine/threonine kinase activity"/>
    <property type="evidence" value="ECO:0007669"/>
    <property type="project" value="UniProtKB-KW"/>
</dbReference>
<dbReference type="InterPro" id="IPR011009">
    <property type="entry name" value="Kinase-like_dom_sf"/>
</dbReference>
<reference evidence="12 13" key="1">
    <citation type="submission" date="2020-08" db="EMBL/GenBank/DDBJ databases">
        <title>Winkia gen. nov., sp. nov., isolated from faeces of the Anser albifrons in China.</title>
        <authorList>
            <person name="Liu Q."/>
        </authorList>
    </citation>
    <scope>NUCLEOTIDE SEQUENCE [LARGE SCALE GENOMIC DNA]</scope>
    <source>
        <strain evidence="12 13">C62</strain>
    </source>
</reference>
<keyword evidence="6" id="KW-0067">ATP-binding</keyword>
<dbReference type="InterPro" id="IPR008271">
    <property type="entry name" value="Ser/Thr_kinase_AS"/>
</dbReference>
<dbReference type="RefSeq" id="WP_191070937.1">
    <property type="nucleotide sequence ID" value="NZ_CP060506.1"/>
</dbReference>
<feature type="domain" description="PASTA" evidence="11">
    <location>
        <begin position="568"/>
        <end position="632"/>
    </location>
</feature>
<dbReference type="FunFam" id="1.10.510.10:FF:000021">
    <property type="entry name" value="Serine/threonine protein kinase"/>
    <property type="match status" value="1"/>
</dbReference>
<dbReference type="Gene3D" id="1.10.510.10">
    <property type="entry name" value="Transferase(Phosphotransferase) domain 1"/>
    <property type="match status" value="1"/>
</dbReference>
<evidence type="ECO:0000256" key="1">
    <source>
        <dbReference type="ARBA" id="ARBA00012513"/>
    </source>
</evidence>
<proteinExistence type="predicted"/>
<dbReference type="InterPro" id="IPR000719">
    <property type="entry name" value="Prot_kinase_dom"/>
</dbReference>
<evidence type="ECO:0000256" key="4">
    <source>
        <dbReference type="ARBA" id="ARBA00022741"/>
    </source>
</evidence>
<dbReference type="SMART" id="SM00220">
    <property type="entry name" value="S_TKc"/>
    <property type="match status" value="1"/>
</dbReference>
<dbReference type="Gene3D" id="3.30.10.20">
    <property type="match status" value="4"/>
</dbReference>
<dbReference type="PROSITE" id="PS51178">
    <property type="entry name" value="PASTA"/>
    <property type="match status" value="3"/>
</dbReference>
<evidence type="ECO:0000256" key="6">
    <source>
        <dbReference type="ARBA" id="ARBA00022840"/>
    </source>
</evidence>
<dbReference type="GO" id="GO:0045717">
    <property type="term" value="P:negative regulation of fatty acid biosynthetic process"/>
    <property type="evidence" value="ECO:0007669"/>
    <property type="project" value="UniProtKB-ARBA"/>
</dbReference>
<accession>A0A8I0GDF8</accession>
<keyword evidence="2" id="KW-0723">Serine/threonine-protein kinase</keyword>
<evidence type="ECO:0000256" key="5">
    <source>
        <dbReference type="ARBA" id="ARBA00022777"/>
    </source>
</evidence>
<feature type="transmembrane region" description="Helical" evidence="9">
    <location>
        <begin position="341"/>
        <end position="362"/>
    </location>
</feature>
<keyword evidence="9" id="KW-0812">Transmembrane</keyword>
<dbReference type="SUPFAM" id="SSF56112">
    <property type="entry name" value="Protein kinase-like (PK-like)"/>
    <property type="match status" value="1"/>
</dbReference>
<dbReference type="PANTHER" id="PTHR43289">
    <property type="entry name" value="MITOGEN-ACTIVATED PROTEIN KINASE KINASE KINASE 20-RELATED"/>
    <property type="match status" value="1"/>
</dbReference>
<dbReference type="Gene3D" id="3.30.200.20">
    <property type="entry name" value="Phosphorylase Kinase, domain 1"/>
    <property type="match status" value="1"/>
</dbReference>
<keyword evidence="4" id="KW-0547">Nucleotide-binding</keyword>
<dbReference type="PROSITE" id="PS50011">
    <property type="entry name" value="PROTEIN_KINASE_DOM"/>
    <property type="match status" value="1"/>
</dbReference>
<keyword evidence="9" id="KW-0472">Membrane</keyword>
<evidence type="ECO:0000259" key="11">
    <source>
        <dbReference type="PROSITE" id="PS51178"/>
    </source>
</evidence>
<dbReference type="SMART" id="SM00740">
    <property type="entry name" value="PASTA"/>
    <property type="match status" value="4"/>
</dbReference>
<name>A0A8I0GDF8_9ACTO</name>
<dbReference type="PROSITE" id="PS00108">
    <property type="entry name" value="PROTEIN_KINASE_ST"/>
    <property type="match status" value="1"/>
</dbReference>
<dbReference type="EC" id="2.7.11.1" evidence="1"/>
<dbReference type="InterPro" id="IPR005543">
    <property type="entry name" value="PASTA_dom"/>
</dbReference>
<evidence type="ECO:0000256" key="7">
    <source>
        <dbReference type="ARBA" id="ARBA00047899"/>
    </source>
</evidence>
<comment type="catalytic activity">
    <reaction evidence="8">
        <text>L-seryl-[protein] + ATP = O-phospho-L-seryl-[protein] + ADP + H(+)</text>
        <dbReference type="Rhea" id="RHEA:17989"/>
        <dbReference type="Rhea" id="RHEA-COMP:9863"/>
        <dbReference type="Rhea" id="RHEA-COMP:11604"/>
        <dbReference type="ChEBI" id="CHEBI:15378"/>
        <dbReference type="ChEBI" id="CHEBI:29999"/>
        <dbReference type="ChEBI" id="CHEBI:30616"/>
        <dbReference type="ChEBI" id="CHEBI:83421"/>
        <dbReference type="ChEBI" id="CHEBI:456216"/>
        <dbReference type="EC" id="2.7.11.1"/>
    </reaction>
</comment>
<evidence type="ECO:0000256" key="8">
    <source>
        <dbReference type="ARBA" id="ARBA00048679"/>
    </source>
</evidence>
<dbReference type="CDD" id="cd14014">
    <property type="entry name" value="STKc_PknB_like"/>
    <property type="match status" value="1"/>
</dbReference>
<dbReference type="CDD" id="cd06577">
    <property type="entry name" value="PASTA_pknB"/>
    <property type="match status" value="4"/>
</dbReference>
<evidence type="ECO:0000256" key="9">
    <source>
        <dbReference type="SAM" id="Phobius"/>
    </source>
</evidence>
<dbReference type="PANTHER" id="PTHR43289:SF34">
    <property type="entry name" value="SERINE_THREONINE-PROTEIN KINASE YBDM-RELATED"/>
    <property type="match status" value="1"/>
</dbReference>
<dbReference type="EMBL" id="JACRUO010000001">
    <property type="protein sequence ID" value="MBD3688842.1"/>
    <property type="molecule type" value="Genomic_DNA"/>
</dbReference>
<evidence type="ECO:0000259" key="10">
    <source>
        <dbReference type="PROSITE" id="PS50011"/>
    </source>
</evidence>
<comment type="catalytic activity">
    <reaction evidence="7">
        <text>L-threonyl-[protein] + ATP = O-phospho-L-threonyl-[protein] + ADP + H(+)</text>
        <dbReference type="Rhea" id="RHEA:46608"/>
        <dbReference type="Rhea" id="RHEA-COMP:11060"/>
        <dbReference type="Rhea" id="RHEA-COMP:11605"/>
        <dbReference type="ChEBI" id="CHEBI:15378"/>
        <dbReference type="ChEBI" id="CHEBI:30013"/>
        <dbReference type="ChEBI" id="CHEBI:30616"/>
        <dbReference type="ChEBI" id="CHEBI:61977"/>
        <dbReference type="ChEBI" id="CHEBI:456216"/>
        <dbReference type="EC" id="2.7.11.1"/>
    </reaction>
</comment>
<organism evidence="12 13">
    <name type="scientific">Nanchangia anserum</name>
    <dbReference type="NCBI Taxonomy" id="2692125"/>
    <lineage>
        <taxon>Bacteria</taxon>
        <taxon>Bacillati</taxon>
        <taxon>Actinomycetota</taxon>
        <taxon>Actinomycetes</taxon>
        <taxon>Actinomycetales</taxon>
        <taxon>Actinomycetaceae</taxon>
        <taxon>Nanchangia</taxon>
    </lineage>
</organism>
<comment type="caution">
    <text evidence="12">The sequence shown here is derived from an EMBL/GenBank/DDBJ whole genome shotgun (WGS) entry which is preliminary data.</text>
</comment>
<evidence type="ECO:0000256" key="2">
    <source>
        <dbReference type="ARBA" id="ARBA00022527"/>
    </source>
</evidence>